<dbReference type="InterPro" id="IPR000648">
    <property type="entry name" value="Oxysterol-bd"/>
</dbReference>
<feature type="compositionally biased region" description="Basic and acidic residues" evidence="1">
    <location>
        <begin position="173"/>
        <end position="194"/>
    </location>
</feature>
<protein>
    <recommendedName>
        <fullName evidence="4">Oxysterol-binding protein</fullName>
    </recommendedName>
</protein>
<dbReference type="GO" id="GO:0016020">
    <property type="term" value="C:membrane"/>
    <property type="evidence" value="ECO:0007669"/>
    <property type="project" value="TreeGrafter"/>
</dbReference>
<sequence length="256" mass="28974">MAPNDPKNSGGFFASLASSISNLGSAMTKSVNGLVGYEGLEVINPEGSTEDAAEEANRGRWKQEDRDGYWKMMQKYIGSDVTSMVTLPVIIFEPMTMLQKMAECDGEGEPLPGTELKEVWKLADVPKDDKYQYTHFAHKINSFDTAPKKLLPSDSRLRPDRYALEMGDMSKSGNEKSSLEERQRAEKRTREEKGQSFTPKWFDITEEVTPTPWGDLEVYQFNGKYSEHREAADSSEDNTDPKSIQFNPWQFQDLST</sequence>
<dbReference type="GO" id="GO:0005829">
    <property type="term" value="C:cytosol"/>
    <property type="evidence" value="ECO:0007669"/>
    <property type="project" value="TreeGrafter"/>
</dbReference>
<comment type="caution">
    <text evidence="2">The sequence shown here is derived from an EMBL/GenBank/DDBJ whole genome shotgun (WGS) entry which is preliminary data.</text>
</comment>
<dbReference type="Gene3D" id="3.30.70.3490">
    <property type="match status" value="1"/>
</dbReference>
<accession>A0A8S9HJW1</accession>
<evidence type="ECO:0008006" key="4">
    <source>
        <dbReference type="Google" id="ProtNLM"/>
    </source>
</evidence>
<dbReference type="PANTHER" id="PTHR10972:SF164">
    <property type="entry name" value="OXYSTEROL-BINDING PROTEIN-RELATED PROTEIN 3B"/>
    <property type="match status" value="1"/>
</dbReference>
<organism evidence="2 3">
    <name type="scientific">Brassica cretica</name>
    <name type="common">Mustard</name>
    <dbReference type="NCBI Taxonomy" id="69181"/>
    <lineage>
        <taxon>Eukaryota</taxon>
        <taxon>Viridiplantae</taxon>
        <taxon>Streptophyta</taxon>
        <taxon>Embryophyta</taxon>
        <taxon>Tracheophyta</taxon>
        <taxon>Spermatophyta</taxon>
        <taxon>Magnoliopsida</taxon>
        <taxon>eudicotyledons</taxon>
        <taxon>Gunneridae</taxon>
        <taxon>Pentapetalae</taxon>
        <taxon>rosids</taxon>
        <taxon>malvids</taxon>
        <taxon>Brassicales</taxon>
        <taxon>Brassicaceae</taxon>
        <taxon>Brassiceae</taxon>
        <taxon>Brassica</taxon>
    </lineage>
</organism>
<name>A0A8S9HJW1_BRACR</name>
<dbReference type="Proteomes" id="UP000712281">
    <property type="component" value="Unassembled WGS sequence"/>
</dbReference>
<gene>
    <name evidence="2" type="ORF">F2Q68_00018066</name>
</gene>
<dbReference type="PANTHER" id="PTHR10972">
    <property type="entry name" value="OXYSTEROL-BINDING PROTEIN-RELATED"/>
    <property type="match status" value="1"/>
</dbReference>
<reference evidence="2" key="1">
    <citation type="submission" date="2019-12" db="EMBL/GenBank/DDBJ databases">
        <title>Genome sequencing and annotation of Brassica cretica.</title>
        <authorList>
            <person name="Studholme D.J."/>
            <person name="Sarris P.F."/>
        </authorList>
    </citation>
    <scope>NUCLEOTIDE SEQUENCE</scope>
    <source>
        <strain evidence="2">PFS-001/15</strain>
        <tissue evidence="2">Leaf</tissue>
    </source>
</reference>
<feature type="region of interest" description="Disordered" evidence="1">
    <location>
        <begin position="166"/>
        <end position="204"/>
    </location>
</feature>
<dbReference type="FunFam" id="3.30.70.3490:FF:000008">
    <property type="entry name" value="Oxysterol-binding protein-related protein 3C"/>
    <property type="match status" value="1"/>
</dbReference>
<feature type="region of interest" description="Disordered" evidence="1">
    <location>
        <begin position="227"/>
        <end position="256"/>
    </location>
</feature>
<feature type="compositionally biased region" description="Polar residues" evidence="1">
    <location>
        <begin position="241"/>
        <end position="256"/>
    </location>
</feature>
<evidence type="ECO:0000313" key="2">
    <source>
        <dbReference type="EMBL" id="KAF2556716.1"/>
    </source>
</evidence>
<evidence type="ECO:0000313" key="3">
    <source>
        <dbReference type="Proteomes" id="UP000712281"/>
    </source>
</evidence>
<dbReference type="InterPro" id="IPR037239">
    <property type="entry name" value="OSBP_sf"/>
</dbReference>
<dbReference type="SUPFAM" id="SSF144000">
    <property type="entry name" value="Oxysterol-binding protein-like"/>
    <property type="match status" value="2"/>
</dbReference>
<dbReference type="AlphaFoldDB" id="A0A8S9HJW1"/>
<dbReference type="Pfam" id="PF01237">
    <property type="entry name" value="Oxysterol_BP"/>
    <property type="match status" value="2"/>
</dbReference>
<dbReference type="EMBL" id="QGKW02001940">
    <property type="protein sequence ID" value="KAF2556716.1"/>
    <property type="molecule type" value="Genomic_DNA"/>
</dbReference>
<proteinExistence type="predicted"/>
<evidence type="ECO:0000256" key="1">
    <source>
        <dbReference type="SAM" id="MobiDB-lite"/>
    </source>
</evidence>
<dbReference type="GO" id="GO:0032934">
    <property type="term" value="F:sterol binding"/>
    <property type="evidence" value="ECO:0007669"/>
    <property type="project" value="TreeGrafter"/>
</dbReference>